<feature type="domain" description="Glycosyl hydrolase family 13 catalytic" evidence="4">
    <location>
        <begin position="13"/>
        <end position="411"/>
    </location>
</feature>
<comment type="similarity">
    <text evidence="1">Belongs to the glycosyl hydrolase 13 family.</text>
</comment>
<protein>
    <submittedName>
        <fullName evidence="5">Alpha-glucosidase</fullName>
    </submittedName>
</protein>
<dbReference type="SUPFAM" id="SSF51011">
    <property type="entry name" value="Glycosyl hydrolase domain"/>
    <property type="match status" value="1"/>
</dbReference>
<dbReference type="GO" id="GO:0004556">
    <property type="term" value="F:alpha-amylase activity"/>
    <property type="evidence" value="ECO:0007669"/>
    <property type="project" value="TreeGrafter"/>
</dbReference>
<dbReference type="InterPro" id="IPR006047">
    <property type="entry name" value="GH13_cat_dom"/>
</dbReference>
<dbReference type="CDD" id="cd11333">
    <property type="entry name" value="AmyAc_SI_OligoGlu_DGase"/>
    <property type="match status" value="1"/>
</dbReference>
<evidence type="ECO:0000313" key="6">
    <source>
        <dbReference type="Proteomes" id="UP001198163"/>
    </source>
</evidence>
<comment type="caution">
    <text evidence="5">The sequence shown here is derived from an EMBL/GenBank/DDBJ whole genome shotgun (WGS) entry which is preliminary data.</text>
</comment>
<keyword evidence="2" id="KW-0378">Hydrolase</keyword>
<dbReference type="Pfam" id="PF00128">
    <property type="entry name" value="Alpha-amylase"/>
    <property type="match status" value="1"/>
</dbReference>
<dbReference type="PANTHER" id="PTHR10357">
    <property type="entry name" value="ALPHA-AMYLASE FAMILY MEMBER"/>
    <property type="match status" value="1"/>
</dbReference>
<dbReference type="InterPro" id="IPR045857">
    <property type="entry name" value="O16G_dom_2"/>
</dbReference>
<evidence type="ECO:0000259" key="4">
    <source>
        <dbReference type="SMART" id="SM00642"/>
    </source>
</evidence>
<accession>A0AAE3EJI8</accession>
<keyword evidence="3" id="KW-0326">Glycosidase</keyword>
<dbReference type="Proteomes" id="UP001198163">
    <property type="component" value="Unassembled WGS sequence"/>
</dbReference>
<evidence type="ECO:0000256" key="2">
    <source>
        <dbReference type="ARBA" id="ARBA00022801"/>
    </source>
</evidence>
<dbReference type="NCBIfam" id="NF008183">
    <property type="entry name" value="PRK10933.1"/>
    <property type="match status" value="1"/>
</dbReference>
<proteinExistence type="inferred from homology"/>
<dbReference type="EMBL" id="JAINWA010000003">
    <property type="protein sequence ID" value="MCD1655862.1"/>
    <property type="molecule type" value="Genomic_DNA"/>
</dbReference>
<dbReference type="GO" id="GO:0009313">
    <property type="term" value="P:oligosaccharide catabolic process"/>
    <property type="evidence" value="ECO:0007669"/>
    <property type="project" value="TreeGrafter"/>
</dbReference>
<reference evidence="5" key="1">
    <citation type="submission" date="2021-08" db="EMBL/GenBank/DDBJ databases">
        <title>Comparative analyses of Brucepasteria parasyntrophica and Teretinema zuelzerae.</title>
        <authorList>
            <person name="Song Y."/>
            <person name="Brune A."/>
        </authorList>
    </citation>
    <scope>NUCLEOTIDE SEQUENCE</scope>
    <source>
        <strain evidence="5">DSM 1903</strain>
    </source>
</reference>
<dbReference type="SMART" id="SM00642">
    <property type="entry name" value="Aamy"/>
    <property type="match status" value="1"/>
</dbReference>
<dbReference type="Gene3D" id="3.20.20.80">
    <property type="entry name" value="Glycosidases"/>
    <property type="match status" value="1"/>
</dbReference>
<dbReference type="InterPro" id="IPR017853">
    <property type="entry name" value="GH"/>
</dbReference>
<dbReference type="Gene3D" id="3.90.400.10">
    <property type="entry name" value="Oligo-1,6-glucosidase, Domain 2"/>
    <property type="match status" value="1"/>
</dbReference>
<dbReference type="FunFam" id="3.90.400.10:FF:000002">
    <property type="entry name" value="Sucrose isomerase"/>
    <property type="match status" value="1"/>
</dbReference>
<dbReference type="FunFam" id="3.20.20.80:FF:000064">
    <property type="entry name" value="Oligo-1,6-glucosidase"/>
    <property type="match status" value="2"/>
</dbReference>
<evidence type="ECO:0000256" key="1">
    <source>
        <dbReference type="ARBA" id="ARBA00008061"/>
    </source>
</evidence>
<evidence type="ECO:0000313" key="5">
    <source>
        <dbReference type="EMBL" id="MCD1655862.1"/>
    </source>
</evidence>
<dbReference type="SUPFAM" id="SSF51445">
    <property type="entry name" value="(Trans)glycosidases"/>
    <property type="match status" value="1"/>
</dbReference>
<dbReference type="RefSeq" id="WP_269062475.1">
    <property type="nucleotide sequence ID" value="NZ_JAINWA010000003.1"/>
</dbReference>
<keyword evidence="6" id="KW-1185">Reference proteome</keyword>
<dbReference type="Gene3D" id="2.60.40.1180">
    <property type="entry name" value="Golgi alpha-mannosidase II"/>
    <property type="match status" value="1"/>
</dbReference>
<name>A0AAE3EJI8_9SPIR</name>
<gene>
    <name evidence="5" type="ORF">K7J14_14280</name>
</gene>
<dbReference type="PANTHER" id="PTHR10357:SF184">
    <property type="entry name" value="OLIGO-1,6-GLUCOSIDASE 1"/>
    <property type="match status" value="1"/>
</dbReference>
<dbReference type="InterPro" id="IPR013780">
    <property type="entry name" value="Glyco_hydro_b"/>
</dbReference>
<organism evidence="5 6">
    <name type="scientific">Teretinema zuelzerae</name>
    <dbReference type="NCBI Taxonomy" id="156"/>
    <lineage>
        <taxon>Bacteria</taxon>
        <taxon>Pseudomonadati</taxon>
        <taxon>Spirochaetota</taxon>
        <taxon>Spirochaetia</taxon>
        <taxon>Spirochaetales</taxon>
        <taxon>Treponemataceae</taxon>
        <taxon>Teretinema</taxon>
    </lineage>
</organism>
<dbReference type="AlphaFoldDB" id="A0AAE3EJI8"/>
<evidence type="ECO:0000256" key="3">
    <source>
        <dbReference type="ARBA" id="ARBA00023295"/>
    </source>
</evidence>
<sequence>MKRAWWKEAVVYQIYPRSFMDSNGDGIGDIPGILSRADYLAELGIDVVWLSPVYQSPNADNGYDISDYRAIMTEFGTLDDWKRLLKALHDRNIRLVMDLVVNHSSDEHPWFVESKKSRDGAYADYYIWRDGRGGCACDAEPPNDWQSVFSGPAWKYSAARDQWYLHLFAEKQPDLNWENPVLRREIFDMMRFWLDLGIDGFRMDVINMISKDAALTTFMNGPRVHEFLQEMNAEILSKYDIMTVGETPGVDPALAELYVGENRNELNMVFQFEHMDVDSGPGGKWDIRPWMLTELRAILGKWQRELDGKGWNSLYLNNHDQPRMVSRFGDDSPLWRVKSAKMLATMLHTMQGTPYIYQGEEIGMTNVAFPSIEDYEDVEIRNWVKEERERGALRDNELLKRIHYRGRDNARTPMQWTAGKGAGFTSGTPWLGVNPNYAEINAEAALADPDSIFRYYQKLIALRKRKKELVYAGSFEDLCPRNEFVYAYRRTLKAETFTNAQPESDRSILTILNFSGEAQDIGFLTDHIDNAGDLVLDNRSTDEKKVPLSPATLGPWEARVYLGEGN</sequence>